<dbReference type="Proteomes" id="UP001195483">
    <property type="component" value="Unassembled WGS sequence"/>
</dbReference>
<keyword evidence="2" id="KW-1185">Reference proteome</keyword>
<dbReference type="AlphaFoldDB" id="A0AAE0VWG3"/>
<accession>A0AAE0VWG3</accession>
<proteinExistence type="predicted"/>
<comment type="caution">
    <text evidence="1">The sequence shown here is derived from an EMBL/GenBank/DDBJ whole genome shotgun (WGS) entry which is preliminary data.</text>
</comment>
<protein>
    <submittedName>
        <fullName evidence="1">Uncharacterized protein</fullName>
    </submittedName>
</protein>
<name>A0AAE0VWG3_9BIVA</name>
<reference evidence="1" key="3">
    <citation type="submission" date="2023-05" db="EMBL/GenBank/DDBJ databases">
        <authorList>
            <person name="Smith C.H."/>
        </authorList>
    </citation>
    <scope>NUCLEOTIDE SEQUENCE</scope>
    <source>
        <strain evidence="1">CHS0354</strain>
        <tissue evidence="1">Mantle</tissue>
    </source>
</reference>
<dbReference type="EMBL" id="JAEAOA010002313">
    <property type="protein sequence ID" value="KAK3593158.1"/>
    <property type="molecule type" value="Genomic_DNA"/>
</dbReference>
<gene>
    <name evidence="1" type="ORF">CHS0354_039642</name>
</gene>
<reference evidence="1" key="2">
    <citation type="journal article" date="2021" name="Genome Biol. Evol.">
        <title>Developing a high-quality reference genome for a parasitic bivalve with doubly uniparental inheritance (Bivalvia: Unionida).</title>
        <authorList>
            <person name="Smith C.H."/>
        </authorList>
    </citation>
    <scope>NUCLEOTIDE SEQUENCE</scope>
    <source>
        <strain evidence="1">CHS0354</strain>
        <tissue evidence="1">Mantle</tissue>
    </source>
</reference>
<evidence type="ECO:0000313" key="2">
    <source>
        <dbReference type="Proteomes" id="UP001195483"/>
    </source>
</evidence>
<organism evidence="1 2">
    <name type="scientific">Potamilus streckersoni</name>
    <dbReference type="NCBI Taxonomy" id="2493646"/>
    <lineage>
        <taxon>Eukaryota</taxon>
        <taxon>Metazoa</taxon>
        <taxon>Spiralia</taxon>
        <taxon>Lophotrochozoa</taxon>
        <taxon>Mollusca</taxon>
        <taxon>Bivalvia</taxon>
        <taxon>Autobranchia</taxon>
        <taxon>Heteroconchia</taxon>
        <taxon>Palaeoheterodonta</taxon>
        <taxon>Unionida</taxon>
        <taxon>Unionoidea</taxon>
        <taxon>Unionidae</taxon>
        <taxon>Ambleminae</taxon>
        <taxon>Lampsilini</taxon>
        <taxon>Potamilus</taxon>
    </lineage>
</organism>
<reference evidence="1" key="1">
    <citation type="journal article" date="2021" name="Genome Biol. Evol.">
        <title>A High-Quality Reference Genome for a Parasitic Bivalve with Doubly Uniparental Inheritance (Bivalvia: Unionida).</title>
        <authorList>
            <person name="Smith C.H."/>
        </authorList>
    </citation>
    <scope>NUCLEOTIDE SEQUENCE</scope>
    <source>
        <strain evidence="1">CHS0354</strain>
    </source>
</reference>
<sequence length="133" mass="15187">MRIPAKVERPTAICILVALDENPIQSKETDCYLYSVDLDENPSQSRETDYYLYTVDYRLVSHLKQRLTALCILVVLDENPAKAERLTAICILVALDENNTQNRLTAICTLVALDENPIQSRETDYYLLTGSFR</sequence>
<evidence type="ECO:0000313" key="1">
    <source>
        <dbReference type="EMBL" id="KAK3593158.1"/>
    </source>
</evidence>